<keyword evidence="6 9" id="KW-0119">Carbohydrate metabolism</keyword>
<dbReference type="GO" id="GO:0008270">
    <property type="term" value="F:zinc ion binding"/>
    <property type="evidence" value="ECO:0007669"/>
    <property type="project" value="UniProtKB-KW"/>
</dbReference>
<feature type="domain" description="CCHC-type" evidence="11">
    <location>
        <begin position="489"/>
        <end position="504"/>
    </location>
</feature>
<dbReference type="PANTHER" id="PTHR48408:SF1">
    <property type="entry name" value="XYLOSE ISOMERASE"/>
    <property type="match status" value="1"/>
</dbReference>
<evidence type="ECO:0000256" key="4">
    <source>
        <dbReference type="ARBA" id="ARBA00022723"/>
    </source>
</evidence>
<organism evidence="12 13">
    <name type="scientific">Mytilus edulis</name>
    <name type="common">Blue mussel</name>
    <dbReference type="NCBI Taxonomy" id="6550"/>
    <lineage>
        <taxon>Eukaryota</taxon>
        <taxon>Metazoa</taxon>
        <taxon>Spiralia</taxon>
        <taxon>Lophotrochozoa</taxon>
        <taxon>Mollusca</taxon>
        <taxon>Bivalvia</taxon>
        <taxon>Autobranchia</taxon>
        <taxon>Pteriomorphia</taxon>
        <taxon>Mytilida</taxon>
        <taxon>Mytiloidea</taxon>
        <taxon>Mytilidae</taxon>
        <taxon>Mytilinae</taxon>
        <taxon>Mytilus</taxon>
    </lineage>
</organism>
<evidence type="ECO:0000256" key="3">
    <source>
        <dbReference type="ARBA" id="ARBA00022629"/>
    </source>
</evidence>
<evidence type="ECO:0000256" key="2">
    <source>
        <dbReference type="ARBA" id="ARBA00011958"/>
    </source>
</evidence>
<evidence type="ECO:0000256" key="7">
    <source>
        <dbReference type="ARBA" id="ARBA00033659"/>
    </source>
</evidence>
<reference evidence="12" key="1">
    <citation type="submission" date="2021-03" db="EMBL/GenBank/DDBJ databases">
        <authorList>
            <person name="Bekaert M."/>
        </authorList>
    </citation>
    <scope>NUCLEOTIDE SEQUENCE</scope>
</reference>
<dbReference type="GO" id="GO:0042732">
    <property type="term" value="P:D-xylose metabolic process"/>
    <property type="evidence" value="ECO:0007669"/>
    <property type="project" value="UniProtKB-KW"/>
</dbReference>
<dbReference type="InterPro" id="IPR036237">
    <property type="entry name" value="Xyl_isomerase-like_sf"/>
</dbReference>
<dbReference type="SUPFAM" id="SSF51658">
    <property type="entry name" value="Xylose isomerase-like"/>
    <property type="match status" value="2"/>
</dbReference>
<dbReference type="OrthoDB" id="1730074at2759"/>
<evidence type="ECO:0000256" key="10">
    <source>
        <dbReference type="SAM" id="MobiDB-lite"/>
    </source>
</evidence>
<sequence>MSSFAPTSSSDSSKPDVAKYDSPDAEFFAGIQKITLNKDAAVDNSLVYKHYDAKKVVMGKTMEEWLRFSVCFWHTFRGTGADPFGFPTLFRPWDDGSDSMANAKRRLRAAFEFFTKLGVKYYTFHDRDVAPEGATLAESNKNLDEITDLALELQKKTGVKLLWATCNLFAHSRYMNGAGSNPNADILAYAAAQVKKGLEVAKKLGAENFVFWGGREGYHTLLNTNILTEMTNMASFFKMAAAYKKKIGFTGPLLIEPKPKEPSKHQYDYDNLLNDIQPEVASHAAVPDEEISNADLLSLMQNYFGKKLSGIERNFADTTQDLARKVKKTENNLRYKGNQVQFDLNSDILDNISGALDNMQHKRYSKAVSLLEESEKVLKKRNKLIRIADKSEAGWKTVDEYLSDEVASNSEDEKKIRAAETRAVKKMKVTKGSTGNRSAKKRPAEAAGGPSSVARGADGVVTVSQPPFRVSGASGPNSRFVRSKARDICYKCGLYGHWAKECKNGGNSSIREILFWRQNIKIFSTGFWSENEKVAHPELRLLLHNLPTTVTDARAKSTVDKYSGGFKRFAKWTEKYHAMTVIGFLKHFGLENDYKLNIEPNHTTLAGHCYEHDIVMSSAFGMLGSIDSNTGSPDLGWDTDQFPMDAKNATMVMKTVLEQNGIQPGGLNFDCKVRRESTDLKDMFISHIGAMDTFARGLEIAAKILTDGVIPKQVKERYSSYDTGVGQKINKVQTSFEELEEYIMKKGEPEVASGRQEHYESMLNSYM</sequence>
<evidence type="ECO:0000256" key="6">
    <source>
        <dbReference type="ARBA" id="ARBA00023277"/>
    </source>
</evidence>
<dbReference type="PANTHER" id="PTHR48408">
    <property type="match status" value="1"/>
</dbReference>
<evidence type="ECO:0000259" key="11">
    <source>
        <dbReference type="PROSITE" id="PS50158"/>
    </source>
</evidence>
<comment type="caution">
    <text evidence="12">The sequence shown here is derived from an EMBL/GenBank/DDBJ whole genome shotgun (WGS) entry which is preliminary data.</text>
</comment>
<evidence type="ECO:0000256" key="1">
    <source>
        <dbReference type="ARBA" id="ARBA00005765"/>
    </source>
</evidence>
<dbReference type="EC" id="5.3.1.5" evidence="2 9"/>
<dbReference type="PROSITE" id="PS51415">
    <property type="entry name" value="XYLOSE_ISOMERASE"/>
    <property type="match status" value="2"/>
</dbReference>
<comment type="similarity">
    <text evidence="1 9">Belongs to the xylose isomerase family.</text>
</comment>
<dbReference type="GO" id="GO:0009045">
    <property type="term" value="F:xylose isomerase activity"/>
    <property type="evidence" value="ECO:0007669"/>
    <property type="project" value="UniProtKB-EC"/>
</dbReference>
<dbReference type="InterPro" id="IPR036875">
    <property type="entry name" value="Znf_CCHC_sf"/>
</dbReference>
<dbReference type="Pfam" id="PF00098">
    <property type="entry name" value="zf-CCHC"/>
    <property type="match status" value="1"/>
</dbReference>
<dbReference type="HAMAP" id="MF_00455">
    <property type="entry name" value="Xylose_isom_A"/>
    <property type="match status" value="1"/>
</dbReference>
<keyword evidence="8" id="KW-0863">Zinc-finger</keyword>
<dbReference type="InterPro" id="IPR001878">
    <property type="entry name" value="Znf_CCHC"/>
</dbReference>
<dbReference type="PRINTS" id="PR00688">
    <property type="entry name" value="XYLOSISMRASE"/>
</dbReference>
<dbReference type="InterPro" id="IPR001998">
    <property type="entry name" value="Xylose_isomerase"/>
</dbReference>
<evidence type="ECO:0000256" key="5">
    <source>
        <dbReference type="ARBA" id="ARBA00023235"/>
    </source>
</evidence>
<accession>A0A8S3PYW6</accession>
<comment type="catalytic activity">
    <reaction evidence="7 9">
        <text>alpha-D-xylose = alpha-D-xylulofuranose</text>
        <dbReference type="Rhea" id="RHEA:22816"/>
        <dbReference type="ChEBI" id="CHEBI:28518"/>
        <dbReference type="ChEBI" id="CHEBI:188998"/>
        <dbReference type="EC" id="5.3.1.5"/>
    </reaction>
</comment>
<proteinExistence type="inferred from homology"/>
<dbReference type="Gene3D" id="4.10.60.10">
    <property type="entry name" value="Zinc finger, CCHC-type"/>
    <property type="match status" value="1"/>
</dbReference>
<evidence type="ECO:0000313" key="13">
    <source>
        <dbReference type="Proteomes" id="UP000683360"/>
    </source>
</evidence>
<keyword evidence="3 9" id="KW-0859">Xylose metabolism</keyword>
<dbReference type="GO" id="GO:0003676">
    <property type="term" value="F:nucleic acid binding"/>
    <property type="evidence" value="ECO:0007669"/>
    <property type="project" value="InterPro"/>
</dbReference>
<dbReference type="SMART" id="SM00343">
    <property type="entry name" value="ZnF_C2HC"/>
    <property type="match status" value="1"/>
</dbReference>
<dbReference type="Proteomes" id="UP000683360">
    <property type="component" value="Unassembled WGS sequence"/>
</dbReference>
<dbReference type="PROSITE" id="PS50158">
    <property type="entry name" value="ZF_CCHC"/>
    <property type="match status" value="1"/>
</dbReference>
<protein>
    <recommendedName>
        <fullName evidence="2 9">Xylose isomerase</fullName>
        <ecNumber evidence="2 9">5.3.1.5</ecNumber>
    </recommendedName>
</protein>
<gene>
    <name evidence="12" type="ORF">MEDL_4729</name>
</gene>
<keyword evidence="5 9" id="KW-0413">Isomerase</keyword>
<evidence type="ECO:0000256" key="9">
    <source>
        <dbReference type="RuleBase" id="RU000609"/>
    </source>
</evidence>
<dbReference type="EMBL" id="CAJPWZ010000291">
    <property type="protein sequence ID" value="CAG2189386.1"/>
    <property type="molecule type" value="Genomic_DNA"/>
</dbReference>
<evidence type="ECO:0000313" key="12">
    <source>
        <dbReference type="EMBL" id="CAG2189386.1"/>
    </source>
</evidence>
<dbReference type="Gene3D" id="3.20.20.150">
    <property type="entry name" value="Divalent-metal-dependent TIM barrel enzymes"/>
    <property type="match status" value="2"/>
</dbReference>
<name>A0A8S3PYW6_MYTED</name>
<keyword evidence="4 9" id="KW-0479">Metal-binding</keyword>
<keyword evidence="8" id="KW-0862">Zinc</keyword>
<dbReference type="SUPFAM" id="SSF57756">
    <property type="entry name" value="Retrovirus zinc finger-like domains"/>
    <property type="match status" value="1"/>
</dbReference>
<keyword evidence="13" id="KW-1185">Reference proteome</keyword>
<evidence type="ECO:0000256" key="8">
    <source>
        <dbReference type="PROSITE-ProRule" id="PRU00047"/>
    </source>
</evidence>
<dbReference type="AlphaFoldDB" id="A0A8S3PYW6"/>
<feature type="region of interest" description="Disordered" evidence="10">
    <location>
        <begin position="426"/>
        <end position="458"/>
    </location>
</feature>